<protein>
    <submittedName>
        <fullName evidence="2">Uncharacterized protein</fullName>
    </submittedName>
</protein>
<feature type="transmembrane region" description="Helical" evidence="1">
    <location>
        <begin position="222"/>
        <end position="240"/>
    </location>
</feature>
<proteinExistence type="predicted"/>
<keyword evidence="3" id="KW-1185">Reference proteome</keyword>
<comment type="caution">
    <text evidence="2">The sequence shown here is derived from an EMBL/GenBank/DDBJ whole genome shotgun (WGS) entry which is preliminary data.</text>
</comment>
<dbReference type="EMBL" id="JALZ01000058">
    <property type="protein sequence ID" value="ETX12729.1"/>
    <property type="molecule type" value="Genomic_DNA"/>
</dbReference>
<gene>
    <name evidence="2" type="ORF">OCH239_17435</name>
</gene>
<accession>X7E9F6</accession>
<dbReference type="Proteomes" id="UP000022447">
    <property type="component" value="Unassembled WGS sequence"/>
</dbReference>
<dbReference type="AlphaFoldDB" id="X7E9F6"/>
<keyword evidence="1" id="KW-0472">Membrane</keyword>
<dbReference type="eggNOG" id="ENOG5033AES">
    <property type="taxonomic scope" value="Bacteria"/>
</dbReference>
<reference evidence="2 3" key="1">
    <citation type="submission" date="2014-01" db="EMBL/GenBank/DDBJ databases">
        <title>Roseivivax halodurans JCM 10272 Genome Sequencing.</title>
        <authorList>
            <person name="Lai Q."/>
            <person name="Li G."/>
            <person name="Shao Z."/>
        </authorList>
    </citation>
    <scope>NUCLEOTIDE SEQUENCE [LARGE SCALE GENOMIC DNA]</scope>
    <source>
        <strain evidence="2 3">JCM 10272</strain>
    </source>
</reference>
<organism evidence="2 3">
    <name type="scientific">Roseivivax halodurans JCM 10272</name>
    <dbReference type="NCBI Taxonomy" id="1449350"/>
    <lineage>
        <taxon>Bacteria</taxon>
        <taxon>Pseudomonadati</taxon>
        <taxon>Pseudomonadota</taxon>
        <taxon>Alphaproteobacteria</taxon>
        <taxon>Rhodobacterales</taxon>
        <taxon>Roseobacteraceae</taxon>
        <taxon>Roseivivax</taxon>
    </lineage>
</organism>
<keyword evidence="1" id="KW-1133">Transmembrane helix</keyword>
<sequence length="242" mass="27533">MDQEVKAFFLDLDHERLADVLDRYERKFGSDKRAYAEQTFPRWRSGDRQMSGLIAGRLFDLLPPIMPIDLKLRIVEGLFEKAGNSNTNYVLVPMDTDPADVVRFVDETCFEYLSDVGIDTSIKRQFDWLSGEDAAVAERLFKHSMQVTFDAKKAASAAMMAQLDRDRVMHADTIKGITSTIRLQQHEVHIKRTDAVEEMRTVDHWTFDRGGRPHTTPLSDSGWGWIMLVLSGIGALIVLANQ</sequence>
<dbReference type="STRING" id="1449350.OCH239_17435"/>
<keyword evidence="1" id="KW-0812">Transmembrane</keyword>
<evidence type="ECO:0000313" key="3">
    <source>
        <dbReference type="Proteomes" id="UP000022447"/>
    </source>
</evidence>
<name>X7E9F6_9RHOB</name>
<evidence type="ECO:0000313" key="2">
    <source>
        <dbReference type="EMBL" id="ETX12729.1"/>
    </source>
</evidence>
<evidence type="ECO:0000256" key="1">
    <source>
        <dbReference type="SAM" id="Phobius"/>
    </source>
</evidence>